<reference evidence="14" key="2">
    <citation type="submission" date="2025-08" db="UniProtKB">
        <authorList>
            <consortium name="RefSeq"/>
        </authorList>
    </citation>
    <scope>IDENTIFICATION</scope>
    <source>
        <tissue evidence="14">Blood</tissue>
    </source>
</reference>
<dbReference type="SUPFAM" id="SSF53098">
    <property type="entry name" value="Ribonuclease H-like"/>
    <property type="match status" value="1"/>
</dbReference>
<evidence type="ECO:0000256" key="1">
    <source>
        <dbReference type="ARBA" id="ARBA00004123"/>
    </source>
</evidence>
<feature type="region of interest" description="Disordered" evidence="10">
    <location>
        <begin position="766"/>
        <end position="830"/>
    </location>
</feature>
<keyword evidence="4" id="KW-0862">Zinc</keyword>
<dbReference type="GO" id="GO:0008270">
    <property type="term" value="F:zinc ion binding"/>
    <property type="evidence" value="ECO:0007669"/>
    <property type="project" value="UniProtKB-KW"/>
</dbReference>
<evidence type="ECO:0000313" key="14">
    <source>
        <dbReference type="RefSeq" id="XP_017336416.1"/>
    </source>
</evidence>
<gene>
    <name evidence="14" type="primary">LOC108272492</name>
</gene>
<name>A0A2D0S1U2_ICTPU</name>
<feature type="domain" description="C2H2-type" evidence="11">
    <location>
        <begin position="884"/>
        <end position="911"/>
    </location>
</feature>
<dbReference type="SUPFAM" id="SSF140996">
    <property type="entry name" value="Hermes dimerisation domain"/>
    <property type="match status" value="1"/>
</dbReference>
<keyword evidence="2" id="KW-0479">Metal-binding</keyword>
<dbReference type="InterPro" id="IPR036236">
    <property type="entry name" value="Znf_C2H2_sf"/>
</dbReference>
<evidence type="ECO:0000256" key="5">
    <source>
        <dbReference type="ARBA" id="ARBA00023015"/>
    </source>
</evidence>
<dbReference type="SMART" id="SM00355">
    <property type="entry name" value="ZnF_C2H2"/>
    <property type="match status" value="5"/>
</dbReference>
<feature type="compositionally biased region" description="Basic and acidic residues" evidence="10">
    <location>
        <begin position="491"/>
        <end position="500"/>
    </location>
</feature>
<dbReference type="Pfam" id="PF02892">
    <property type="entry name" value="zf-BED"/>
    <property type="match status" value="1"/>
</dbReference>
<evidence type="ECO:0000256" key="3">
    <source>
        <dbReference type="ARBA" id="ARBA00022771"/>
    </source>
</evidence>
<dbReference type="InterPro" id="IPR052035">
    <property type="entry name" value="ZnF_BED_domain_contain"/>
</dbReference>
<dbReference type="PROSITE" id="PS50157">
    <property type="entry name" value="ZINC_FINGER_C2H2_2"/>
    <property type="match status" value="2"/>
</dbReference>
<dbReference type="RefSeq" id="XP_017336416.1">
    <property type="nucleotide sequence ID" value="XM_017480927.2"/>
</dbReference>
<feature type="compositionally biased region" description="Basic and acidic residues" evidence="10">
    <location>
        <begin position="789"/>
        <end position="805"/>
    </location>
</feature>
<evidence type="ECO:0000256" key="10">
    <source>
        <dbReference type="SAM" id="MobiDB-lite"/>
    </source>
</evidence>
<dbReference type="Gene3D" id="3.30.160.60">
    <property type="entry name" value="Classic Zinc Finger"/>
    <property type="match status" value="1"/>
</dbReference>
<evidence type="ECO:0000259" key="12">
    <source>
        <dbReference type="PROSITE" id="PS50808"/>
    </source>
</evidence>
<protein>
    <submittedName>
        <fullName evidence="14">Zinc finger BED domain-containing protein 4</fullName>
    </submittedName>
</protein>
<dbReference type="InterPro" id="IPR013087">
    <property type="entry name" value="Znf_C2H2_type"/>
</dbReference>
<dbReference type="GeneID" id="108272492"/>
<evidence type="ECO:0000256" key="6">
    <source>
        <dbReference type="ARBA" id="ARBA00023125"/>
    </source>
</evidence>
<evidence type="ECO:0000256" key="8">
    <source>
        <dbReference type="ARBA" id="ARBA00023242"/>
    </source>
</evidence>
<dbReference type="Pfam" id="PF05699">
    <property type="entry name" value="Dimer_Tnp_hAT"/>
    <property type="match status" value="1"/>
</dbReference>
<dbReference type="OrthoDB" id="8016097at2759"/>
<dbReference type="InterPro" id="IPR003656">
    <property type="entry name" value="Znf_BED"/>
</dbReference>
<dbReference type="InterPro" id="IPR008906">
    <property type="entry name" value="HATC_C_dom"/>
</dbReference>
<dbReference type="InterPro" id="IPR012337">
    <property type="entry name" value="RNaseH-like_sf"/>
</dbReference>
<accession>A0A2D0S1U2</accession>
<evidence type="ECO:0000256" key="2">
    <source>
        <dbReference type="ARBA" id="ARBA00022723"/>
    </source>
</evidence>
<evidence type="ECO:0000313" key="13">
    <source>
        <dbReference type="Proteomes" id="UP000221080"/>
    </source>
</evidence>
<keyword evidence="7" id="KW-0804">Transcription</keyword>
<dbReference type="GO" id="GO:0009791">
    <property type="term" value="P:post-embryonic development"/>
    <property type="evidence" value="ECO:0007669"/>
    <property type="project" value="UniProtKB-ARBA"/>
</dbReference>
<sequence>MSAVWKHFTVSEKDGRMAVCRQCSAELSRGGTSGKTYSTTSLIYHLKSRHPEQYAEYEKDTGAAAAAKRKVPPSTPTPSVADFSEKAKKFAKNSAKAKGITKMIMEFIALDDQPFSVVEDVGFRRLIEYIEPRYTMPSRRYFSDVCLPEMYNVVSTRVHGLLATDIAAFSFTTDIWSSDVSPTSMLSLTAQWIDTDFKLQKVVLHSQEFRGSHTAEAISEAFTNMFDTWRIDRSKVHAVVSDDTRNMAKAMEDSDLKGIRCMAHTIQLAVNEGVMSQCSIADVIAIGRKIVGHFKHSPLAYARLQSIQEQFAMPPKRLQQDVSTRWSSTYYMLESLFAQKRVLAAYIADYDLPATFTAHQWVLIQNVLSLLAPFEQLTKEISSSEASVADVIPFLAALKRLLNKEAETDHGVKTTKSALFEAVNTRFSQAASEPLYCIATVLDPRYKEHYLDVGTKQRTREMIQAELDLGKPLGDGDGQGTHGAGDGGGSAERKMSLTDEPRTASLSDMFDEILQENNTNARPRRSSTAQQLDDYLSEVPIPRSSNPLEYWRTNQGRFPDLAQTARRYLSAPCTSTDSERLFSAASHVLDEKSNRLECGKAEKLLFIKKNLTLFLKKLNVKSTETGSSAPTCDQTVSLQKVTRGDSKDASVSRGARVLRVAEEPEPQMFSTVDVKRRTMGSGIQCPYCRYRCGSKFSFQIHVGSQHPLHCEDVSVGRLGKVVFYQRTAKLFHCHICFYTSKDYAVLFEHLLARHCFSVRKAVQTDKGNEVTDKDDTEVRVQDRSPNPEIKPDNDNTTEQHDHETSNADSLKRKRSSGSRGEDGDEDTNVPDIQAANEEQTSAVEQFSECSIAPYYDCKFCKQRCKSKDSLLRHISCKHDIPKPHACKECSDTFMLESLLSHHVNLHHRQKLYQCPYCLFESSLQGLHQHLSQCRAVERNEDKGDVGTEEKE</sequence>
<evidence type="ECO:0000256" key="7">
    <source>
        <dbReference type="ARBA" id="ARBA00023163"/>
    </source>
</evidence>
<dbReference type="SMART" id="SM00614">
    <property type="entry name" value="ZnF_BED"/>
    <property type="match status" value="1"/>
</dbReference>
<keyword evidence="8" id="KW-0539">Nucleus</keyword>
<dbReference type="AlphaFoldDB" id="A0A2D0S1U2"/>
<dbReference type="PANTHER" id="PTHR46481">
    <property type="entry name" value="ZINC FINGER BED DOMAIN-CONTAINING PROTEIN 4"/>
    <property type="match status" value="1"/>
</dbReference>
<feature type="domain" description="BED-type" evidence="12">
    <location>
        <begin position="1"/>
        <end position="57"/>
    </location>
</feature>
<feature type="compositionally biased region" description="Gly residues" evidence="10">
    <location>
        <begin position="473"/>
        <end position="490"/>
    </location>
</feature>
<dbReference type="GO" id="GO:0046983">
    <property type="term" value="F:protein dimerization activity"/>
    <property type="evidence" value="ECO:0007669"/>
    <property type="project" value="InterPro"/>
</dbReference>
<dbReference type="PROSITE" id="PS00028">
    <property type="entry name" value="ZINC_FINGER_C2H2_1"/>
    <property type="match status" value="2"/>
</dbReference>
<dbReference type="KEGG" id="ipu:108272492"/>
<feature type="region of interest" description="Disordered" evidence="10">
    <location>
        <begin position="469"/>
        <end position="500"/>
    </location>
</feature>
<feature type="domain" description="C2H2-type" evidence="11">
    <location>
        <begin position="855"/>
        <end position="883"/>
    </location>
</feature>
<evidence type="ECO:0000256" key="9">
    <source>
        <dbReference type="PROSITE-ProRule" id="PRU00042"/>
    </source>
</evidence>
<keyword evidence="3 9" id="KW-0863">Zinc-finger</keyword>
<dbReference type="GO" id="GO:0005634">
    <property type="term" value="C:nucleus"/>
    <property type="evidence" value="ECO:0007669"/>
    <property type="project" value="UniProtKB-SubCell"/>
</dbReference>
<evidence type="ECO:0000256" key="4">
    <source>
        <dbReference type="ARBA" id="ARBA00022833"/>
    </source>
</evidence>
<keyword evidence="5" id="KW-0805">Transcription regulation</keyword>
<dbReference type="PANTHER" id="PTHR46481:SF10">
    <property type="entry name" value="ZINC FINGER BED DOMAIN-CONTAINING PROTEIN 39"/>
    <property type="match status" value="1"/>
</dbReference>
<dbReference type="Proteomes" id="UP000221080">
    <property type="component" value="Chromosome 12"/>
</dbReference>
<organism evidence="13 14">
    <name type="scientific">Ictalurus punctatus</name>
    <name type="common">Channel catfish</name>
    <name type="synonym">Silurus punctatus</name>
    <dbReference type="NCBI Taxonomy" id="7998"/>
    <lineage>
        <taxon>Eukaryota</taxon>
        <taxon>Metazoa</taxon>
        <taxon>Chordata</taxon>
        <taxon>Craniata</taxon>
        <taxon>Vertebrata</taxon>
        <taxon>Euteleostomi</taxon>
        <taxon>Actinopterygii</taxon>
        <taxon>Neopterygii</taxon>
        <taxon>Teleostei</taxon>
        <taxon>Ostariophysi</taxon>
        <taxon>Siluriformes</taxon>
        <taxon>Ictaluridae</taxon>
        <taxon>Ictalurus</taxon>
    </lineage>
</organism>
<feature type="compositionally biased region" description="Basic and acidic residues" evidence="10">
    <location>
        <begin position="766"/>
        <end position="782"/>
    </location>
</feature>
<dbReference type="PROSITE" id="PS50808">
    <property type="entry name" value="ZF_BED"/>
    <property type="match status" value="1"/>
</dbReference>
<proteinExistence type="predicted"/>
<keyword evidence="13" id="KW-1185">Reference proteome</keyword>
<dbReference type="GO" id="GO:0003677">
    <property type="term" value="F:DNA binding"/>
    <property type="evidence" value="ECO:0007669"/>
    <property type="project" value="UniProtKB-KW"/>
</dbReference>
<evidence type="ECO:0000259" key="11">
    <source>
        <dbReference type="PROSITE" id="PS50157"/>
    </source>
</evidence>
<comment type="subcellular location">
    <subcellularLocation>
        <location evidence="1">Nucleus</location>
    </subcellularLocation>
</comment>
<dbReference type="SUPFAM" id="SSF57667">
    <property type="entry name" value="beta-beta-alpha zinc fingers"/>
    <property type="match status" value="2"/>
</dbReference>
<keyword evidence="6" id="KW-0238">DNA-binding</keyword>
<reference evidence="13" key="1">
    <citation type="journal article" date="2016" name="Nat. Commun.">
        <title>The channel catfish genome sequence provides insights into the evolution of scale formation in teleosts.</title>
        <authorList>
            <person name="Liu Z."/>
            <person name="Liu S."/>
            <person name="Yao J."/>
            <person name="Bao L."/>
            <person name="Zhang J."/>
            <person name="Li Y."/>
            <person name="Jiang C."/>
            <person name="Sun L."/>
            <person name="Wang R."/>
            <person name="Zhang Y."/>
            <person name="Zhou T."/>
            <person name="Zeng Q."/>
            <person name="Fu Q."/>
            <person name="Gao S."/>
            <person name="Li N."/>
            <person name="Koren S."/>
            <person name="Jiang Y."/>
            <person name="Zimin A."/>
            <person name="Xu P."/>
            <person name="Phillippy A.M."/>
            <person name="Geng X."/>
            <person name="Song L."/>
            <person name="Sun F."/>
            <person name="Li C."/>
            <person name="Wang X."/>
            <person name="Chen A."/>
            <person name="Jin Y."/>
            <person name="Yuan Z."/>
            <person name="Yang Y."/>
            <person name="Tan S."/>
            <person name="Peatman E."/>
            <person name="Lu J."/>
            <person name="Qin Z."/>
            <person name="Dunham R."/>
            <person name="Li Z."/>
            <person name="Sonstegard T."/>
            <person name="Feng J."/>
            <person name="Danzmann R.G."/>
            <person name="Schroeder S."/>
            <person name="Scheffler B."/>
            <person name="Duke M.V."/>
            <person name="Ballard L."/>
            <person name="Kucuktas H."/>
            <person name="Kaltenboeck L."/>
            <person name="Liu H."/>
            <person name="Armbruster J."/>
            <person name="Xie Y."/>
            <person name="Kirby M.L."/>
            <person name="Tian Y."/>
            <person name="Flanagan M.E."/>
            <person name="Mu W."/>
            <person name="Waldbieser G.C."/>
        </authorList>
    </citation>
    <scope>NUCLEOTIDE SEQUENCE [LARGE SCALE GENOMIC DNA]</scope>
    <source>
        <strain evidence="13">SDA103</strain>
    </source>
</reference>